<keyword evidence="1" id="KW-0812">Transmembrane</keyword>
<proteinExistence type="predicted"/>
<keyword evidence="3" id="KW-1185">Reference proteome</keyword>
<feature type="transmembrane region" description="Helical" evidence="1">
    <location>
        <begin position="20"/>
        <end position="37"/>
    </location>
</feature>
<feature type="transmembrane region" description="Helical" evidence="1">
    <location>
        <begin position="49"/>
        <end position="71"/>
    </location>
</feature>
<keyword evidence="1" id="KW-0472">Membrane</keyword>
<dbReference type="AlphaFoldDB" id="A0A4Y7SL26"/>
<evidence type="ECO:0000313" key="3">
    <source>
        <dbReference type="Proteomes" id="UP000298030"/>
    </source>
</evidence>
<feature type="transmembrane region" description="Helical" evidence="1">
    <location>
        <begin position="131"/>
        <end position="155"/>
    </location>
</feature>
<dbReference type="OrthoDB" id="3357408at2759"/>
<reference evidence="2 3" key="1">
    <citation type="journal article" date="2019" name="Nat. Ecol. Evol.">
        <title>Megaphylogeny resolves global patterns of mushroom evolution.</title>
        <authorList>
            <person name="Varga T."/>
            <person name="Krizsan K."/>
            <person name="Foldi C."/>
            <person name="Dima B."/>
            <person name="Sanchez-Garcia M."/>
            <person name="Sanchez-Ramirez S."/>
            <person name="Szollosi G.J."/>
            <person name="Szarkandi J.G."/>
            <person name="Papp V."/>
            <person name="Albert L."/>
            <person name="Andreopoulos W."/>
            <person name="Angelini C."/>
            <person name="Antonin V."/>
            <person name="Barry K.W."/>
            <person name="Bougher N.L."/>
            <person name="Buchanan P."/>
            <person name="Buyck B."/>
            <person name="Bense V."/>
            <person name="Catcheside P."/>
            <person name="Chovatia M."/>
            <person name="Cooper J."/>
            <person name="Damon W."/>
            <person name="Desjardin D."/>
            <person name="Finy P."/>
            <person name="Geml J."/>
            <person name="Haridas S."/>
            <person name="Hughes K."/>
            <person name="Justo A."/>
            <person name="Karasinski D."/>
            <person name="Kautmanova I."/>
            <person name="Kiss B."/>
            <person name="Kocsube S."/>
            <person name="Kotiranta H."/>
            <person name="LaButti K.M."/>
            <person name="Lechner B.E."/>
            <person name="Liimatainen K."/>
            <person name="Lipzen A."/>
            <person name="Lukacs Z."/>
            <person name="Mihaltcheva S."/>
            <person name="Morgado L.N."/>
            <person name="Niskanen T."/>
            <person name="Noordeloos M.E."/>
            <person name="Ohm R.A."/>
            <person name="Ortiz-Santana B."/>
            <person name="Ovrebo C."/>
            <person name="Racz N."/>
            <person name="Riley R."/>
            <person name="Savchenko A."/>
            <person name="Shiryaev A."/>
            <person name="Soop K."/>
            <person name="Spirin V."/>
            <person name="Szebenyi C."/>
            <person name="Tomsovsky M."/>
            <person name="Tulloss R.E."/>
            <person name="Uehling J."/>
            <person name="Grigoriev I.V."/>
            <person name="Vagvolgyi C."/>
            <person name="Papp T."/>
            <person name="Martin F.M."/>
            <person name="Miettinen O."/>
            <person name="Hibbett D.S."/>
            <person name="Nagy L.G."/>
        </authorList>
    </citation>
    <scope>NUCLEOTIDE SEQUENCE [LARGE SCALE GENOMIC DNA]</scope>
    <source>
        <strain evidence="2 3">FP101781</strain>
    </source>
</reference>
<comment type="caution">
    <text evidence="2">The sequence shown here is derived from an EMBL/GenBank/DDBJ whole genome shotgun (WGS) entry which is preliminary data.</text>
</comment>
<sequence>MPEFGITEAQIVGLFMESVFYGIYLITFFSCISVLLMKDGHLKPWSTINKTMVAAALLMLIFGSLDVAFGLRHNLDAFVYQFAKGVRPEDEFARISKWLNVMKFANYSAQTFIGDGILLFRCYIIYNRRWWVVVLPVLMWLATAATSTVTCYIEATIGSGNLNQTQFEPFITSTLVLTLATNLITTFCDISSGLTAHRFLALIVYRIYRIQSRAANHTTFSSNSSQPYSRLVRTLIECGAMYTLSIVILFACYLADSNAILGVSNSVSHINGITFNLLILNIDRGTAIHPVSTTSNSAYPSSPQRRSA</sequence>
<dbReference type="Proteomes" id="UP000298030">
    <property type="component" value="Unassembled WGS sequence"/>
</dbReference>
<organism evidence="2 3">
    <name type="scientific">Coprinellus micaceus</name>
    <name type="common">Glistening ink-cap mushroom</name>
    <name type="synonym">Coprinus micaceus</name>
    <dbReference type="NCBI Taxonomy" id="71717"/>
    <lineage>
        <taxon>Eukaryota</taxon>
        <taxon>Fungi</taxon>
        <taxon>Dikarya</taxon>
        <taxon>Basidiomycota</taxon>
        <taxon>Agaricomycotina</taxon>
        <taxon>Agaricomycetes</taxon>
        <taxon>Agaricomycetidae</taxon>
        <taxon>Agaricales</taxon>
        <taxon>Agaricineae</taxon>
        <taxon>Psathyrellaceae</taxon>
        <taxon>Coprinellus</taxon>
    </lineage>
</organism>
<dbReference type="EMBL" id="QPFP01000092">
    <property type="protein sequence ID" value="TEB22431.1"/>
    <property type="molecule type" value="Genomic_DNA"/>
</dbReference>
<accession>A0A4Y7SL26</accession>
<keyword evidence="1" id="KW-1133">Transmembrane helix</keyword>
<gene>
    <name evidence="2" type="ORF">FA13DRAFT_1695293</name>
</gene>
<evidence type="ECO:0000313" key="2">
    <source>
        <dbReference type="EMBL" id="TEB22431.1"/>
    </source>
</evidence>
<evidence type="ECO:0000256" key="1">
    <source>
        <dbReference type="SAM" id="Phobius"/>
    </source>
</evidence>
<name>A0A4Y7SL26_COPMI</name>
<protein>
    <submittedName>
        <fullName evidence="2">Uncharacterized protein</fullName>
    </submittedName>
</protein>